<name>A0A1C6V2V9_9ACTN</name>
<feature type="region of interest" description="Disordered" evidence="1">
    <location>
        <begin position="1"/>
        <end position="185"/>
    </location>
</feature>
<feature type="compositionally biased region" description="Polar residues" evidence="1">
    <location>
        <begin position="81"/>
        <end position="98"/>
    </location>
</feature>
<sequence length="185" mass="19674">MPRPDGHYSDYPPLQTGQSYGPYEEAVRAHLEPGDPRLNPSSVSYVGDPPGAAARRRENHFERVYQQIWGPTSSTSPLTLQTNVRSQPASGEPTSDWSATPIYDSPQIGMGNPMTAGGSRTRNPWSQPAGATQQPGPGSAATSGAAAERLSQYRQQPPPGGRRTSATAHRGSVFQPPSGGNAPQR</sequence>
<feature type="compositionally biased region" description="Basic and acidic residues" evidence="1">
    <location>
        <begin position="25"/>
        <end position="35"/>
    </location>
</feature>
<dbReference type="RefSeq" id="WP_091441889.1">
    <property type="nucleotide sequence ID" value="NZ_BMMJ01000008.1"/>
</dbReference>
<dbReference type="AlphaFoldDB" id="A0A1C6V2V9"/>
<evidence type="ECO:0000256" key="1">
    <source>
        <dbReference type="SAM" id="MobiDB-lite"/>
    </source>
</evidence>
<gene>
    <name evidence="2" type="ORF">GA0070617_4433</name>
</gene>
<feature type="compositionally biased region" description="Low complexity" evidence="1">
    <location>
        <begin position="71"/>
        <end position="80"/>
    </location>
</feature>
<protein>
    <submittedName>
        <fullName evidence="2">Uncharacterized protein</fullName>
    </submittedName>
</protein>
<accession>A0A1C6V2V9</accession>
<organism evidence="2 3">
    <name type="scientific">Micromonospora yangpuensis</name>
    <dbReference type="NCBI Taxonomy" id="683228"/>
    <lineage>
        <taxon>Bacteria</taxon>
        <taxon>Bacillati</taxon>
        <taxon>Actinomycetota</taxon>
        <taxon>Actinomycetes</taxon>
        <taxon>Micromonosporales</taxon>
        <taxon>Micromonosporaceae</taxon>
        <taxon>Micromonospora</taxon>
    </lineage>
</organism>
<feature type="compositionally biased region" description="Low complexity" evidence="1">
    <location>
        <begin position="135"/>
        <end position="147"/>
    </location>
</feature>
<dbReference type="Proteomes" id="UP000198937">
    <property type="component" value="Unassembled WGS sequence"/>
</dbReference>
<keyword evidence="3" id="KW-1185">Reference proteome</keyword>
<reference evidence="2 3" key="1">
    <citation type="submission" date="2016-06" db="EMBL/GenBank/DDBJ databases">
        <authorList>
            <person name="Kjaerup R.B."/>
            <person name="Dalgaard T.S."/>
            <person name="Juul-Madsen H.R."/>
        </authorList>
    </citation>
    <scope>NUCLEOTIDE SEQUENCE [LARGE SCALE GENOMIC DNA]</scope>
    <source>
        <strain evidence="2 3">DSM 45577</strain>
    </source>
</reference>
<feature type="compositionally biased region" description="Polar residues" evidence="1">
    <location>
        <begin position="118"/>
        <end position="134"/>
    </location>
</feature>
<evidence type="ECO:0000313" key="3">
    <source>
        <dbReference type="Proteomes" id="UP000198937"/>
    </source>
</evidence>
<dbReference type="EMBL" id="FMIA01000002">
    <property type="protein sequence ID" value="SCL60626.1"/>
    <property type="molecule type" value="Genomic_DNA"/>
</dbReference>
<dbReference type="STRING" id="683228.GA0070617_4433"/>
<evidence type="ECO:0000313" key="2">
    <source>
        <dbReference type="EMBL" id="SCL60626.1"/>
    </source>
</evidence>
<proteinExistence type="predicted"/>